<proteinExistence type="predicted"/>
<organism evidence="1 2">
    <name type="scientific">Bauhinia variegata</name>
    <name type="common">Purple orchid tree</name>
    <name type="synonym">Phanera variegata</name>
    <dbReference type="NCBI Taxonomy" id="167791"/>
    <lineage>
        <taxon>Eukaryota</taxon>
        <taxon>Viridiplantae</taxon>
        <taxon>Streptophyta</taxon>
        <taxon>Embryophyta</taxon>
        <taxon>Tracheophyta</taxon>
        <taxon>Spermatophyta</taxon>
        <taxon>Magnoliopsida</taxon>
        <taxon>eudicotyledons</taxon>
        <taxon>Gunneridae</taxon>
        <taxon>Pentapetalae</taxon>
        <taxon>rosids</taxon>
        <taxon>fabids</taxon>
        <taxon>Fabales</taxon>
        <taxon>Fabaceae</taxon>
        <taxon>Cercidoideae</taxon>
        <taxon>Cercideae</taxon>
        <taxon>Bauhiniinae</taxon>
        <taxon>Bauhinia</taxon>
    </lineage>
</organism>
<sequence length="148" mass="16833">MSFFDQMMANIHVPYIFFYLNKSHCIVQQDIAAKTQRIKESLSELLTHFYPITGRFKDDAVIECNDAGAKFTEARVNGFLSDLLEKPDLDSLLPLVPYELKPSNDLTIPLFYVQVTFFKCGSLALAVPTSHKFADGRTDKIYMKLLSV</sequence>
<evidence type="ECO:0000313" key="1">
    <source>
        <dbReference type="EMBL" id="KAI4297254.1"/>
    </source>
</evidence>
<gene>
    <name evidence="1" type="ORF">L6164_037149</name>
</gene>
<comment type="caution">
    <text evidence="1">The sequence shown here is derived from an EMBL/GenBank/DDBJ whole genome shotgun (WGS) entry which is preliminary data.</text>
</comment>
<reference evidence="1 2" key="1">
    <citation type="journal article" date="2022" name="DNA Res.">
        <title>Chromosomal-level genome assembly of the orchid tree Bauhinia variegata (Leguminosae; Cercidoideae) supports the allotetraploid origin hypothesis of Bauhinia.</title>
        <authorList>
            <person name="Zhong Y."/>
            <person name="Chen Y."/>
            <person name="Zheng D."/>
            <person name="Pang J."/>
            <person name="Liu Y."/>
            <person name="Luo S."/>
            <person name="Meng S."/>
            <person name="Qian L."/>
            <person name="Wei D."/>
            <person name="Dai S."/>
            <person name="Zhou R."/>
        </authorList>
    </citation>
    <scope>NUCLEOTIDE SEQUENCE [LARGE SCALE GENOMIC DNA]</scope>
    <source>
        <strain evidence="1">BV-YZ2020</strain>
    </source>
</reference>
<evidence type="ECO:0000313" key="2">
    <source>
        <dbReference type="Proteomes" id="UP000828941"/>
    </source>
</evidence>
<dbReference type="Proteomes" id="UP000828941">
    <property type="component" value="Chromosome 14"/>
</dbReference>
<keyword evidence="2" id="KW-1185">Reference proteome</keyword>
<dbReference type="EMBL" id="CM039439">
    <property type="protein sequence ID" value="KAI4297254.1"/>
    <property type="molecule type" value="Genomic_DNA"/>
</dbReference>
<accession>A0ACB9KJ71</accession>
<protein>
    <submittedName>
        <fullName evidence="1">Uncharacterized protein</fullName>
    </submittedName>
</protein>
<name>A0ACB9KJ71_BAUVA</name>